<evidence type="ECO:0000313" key="1">
    <source>
        <dbReference type="EMBL" id="XRI72862.1"/>
    </source>
</evidence>
<name>A0ACD5HE24_9PROT</name>
<keyword evidence="1" id="KW-0378">Hydrolase</keyword>
<dbReference type="Proteomes" id="UP001195965">
    <property type="component" value="Chromosome"/>
</dbReference>
<reference evidence="1 2" key="1">
    <citation type="journal article" date="2021" name="ISME J.">
        <title>Genomic evolution of the class Acidithiobacillia: deep-branching Proteobacteria living in extreme acidic conditions.</title>
        <authorList>
            <person name="Moya-Beltran A."/>
            <person name="Beard S."/>
            <person name="Rojas-Villalobos C."/>
            <person name="Issotta F."/>
            <person name="Gallardo Y."/>
            <person name="Ulloa R."/>
            <person name="Giaveno A."/>
            <person name="Degli Esposti M."/>
            <person name="Johnson D.B."/>
            <person name="Quatrini R."/>
        </authorList>
    </citation>
    <scope>NUCLEOTIDE SEQUENCE [LARGE SCALE GENOMIC DNA]</scope>
    <source>
        <strain evidence="1 2">GG1-14</strain>
    </source>
</reference>
<sequence length="157" mass="17858">MIRLLSQLQSQESYRRFVYDDATGHEIVPGYTVQGNPTIGYGRNLIAQGISEEEARVLLERDVARAWHEVREHLPWAESQLSVVRFAVLVNMTFNLGIQGLLGFHEMLQALQQGDYAGAADAMVQSLWYQQTGERARTLVEQMRSNRWPALPRTTAL</sequence>
<accession>A0ACD5HE24</accession>
<proteinExistence type="predicted"/>
<evidence type="ECO:0000313" key="2">
    <source>
        <dbReference type="Proteomes" id="UP001195965"/>
    </source>
</evidence>
<dbReference type="EMBL" id="CP127526">
    <property type="protein sequence ID" value="XRI72862.1"/>
    <property type="molecule type" value="Genomic_DNA"/>
</dbReference>
<organism evidence="1 2">
    <name type="scientific">Acidithiobacillus montserratensis</name>
    <dbReference type="NCBI Taxonomy" id="2729135"/>
    <lineage>
        <taxon>Bacteria</taxon>
        <taxon>Pseudomonadati</taxon>
        <taxon>Pseudomonadota</taxon>
        <taxon>Acidithiobacillia</taxon>
        <taxon>Acidithiobacillales</taxon>
        <taxon>Acidithiobacillaceae</taxon>
        <taxon>Acidithiobacillus</taxon>
    </lineage>
</organism>
<protein>
    <submittedName>
        <fullName evidence="1">Glycoside hydrolase family protein</fullName>
    </submittedName>
</protein>
<keyword evidence="2" id="KW-1185">Reference proteome</keyword>
<gene>
    <name evidence="1" type="ORF">HHS34_010460</name>
</gene>